<dbReference type="Proteomes" id="UP001524587">
    <property type="component" value="Unassembled WGS sequence"/>
</dbReference>
<dbReference type="InterPro" id="IPR050807">
    <property type="entry name" value="TransReg_Diox_bact_type"/>
</dbReference>
<evidence type="ECO:0000313" key="4">
    <source>
        <dbReference type="Proteomes" id="UP001524587"/>
    </source>
</evidence>
<reference evidence="3 4" key="1">
    <citation type="submission" date="2022-06" db="EMBL/GenBank/DDBJ databases">
        <title>Endosaccharibacter gen. nov., sp. nov., endophytic bacteria isolated from sugarcane.</title>
        <authorList>
            <person name="Pitiwittayakul N."/>
            <person name="Yukphan P."/>
            <person name="Charoenyingcharoen P."/>
            <person name="Tanasupawat S."/>
        </authorList>
    </citation>
    <scope>NUCLEOTIDE SEQUENCE [LARGE SCALE GENOMIC DNA]</scope>
    <source>
        <strain evidence="3 4">KSS8</strain>
    </source>
</reference>
<dbReference type="PANTHER" id="PTHR46797">
    <property type="entry name" value="HTH-TYPE TRANSCRIPTIONAL REGULATOR"/>
    <property type="match status" value="1"/>
</dbReference>
<sequence>MMAADKPAQTLGARIRMLRRARGLTQDRLADTTGVSRSAVAQWESDRAGHSAGMLRRIAEALGVSVGVLRDGWEGQPGEAPLTPQETALLTLYRSCSPADRSVLMHVAEKIAASSQED</sequence>
<accession>A0ABT1W3U1</accession>
<proteinExistence type="predicted"/>
<protein>
    <submittedName>
        <fullName evidence="3">Helix-turn-helix domain-containing protein</fullName>
    </submittedName>
</protein>
<dbReference type="SUPFAM" id="SSF47413">
    <property type="entry name" value="lambda repressor-like DNA-binding domains"/>
    <property type="match status" value="1"/>
</dbReference>
<evidence type="ECO:0000313" key="3">
    <source>
        <dbReference type="EMBL" id="MCQ8276932.1"/>
    </source>
</evidence>
<dbReference type="EMBL" id="JAMSKV010000001">
    <property type="protein sequence ID" value="MCQ8276932.1"/>
    <property type="molecule type" value="Genomic_DNA"/>
</dbReference>
<dbReference type="Pfam" id="PF01381">
    <property type="entry name" value="HTH_3"/>
    <property type="match status" value="1"/>
</dbReference>
<dbReference type="PANTHER" id="PTHR46797:SF1">
    <property type="entry name" value="METHYLPHOSPHONATE SYNTHASE"/>
    <property type="match status" value="1"/>
</dbReference>
<evidence type="ECO:0000259" key="2">
    <source>
        <dbReference type="PROSITE" id="PS50943"/>
    </source>
</evidence>
<dbReference type="CDD" id="cd00093">
    <property type="entry name" value="HTH_XRE"/>
    <property type="match status" value="1"/>
</dbReference>
<dbReference type="InterPro" id="IPR001387">
    <property type="entry name" value="Cro/C1-type_HTH"/>
</dbReference>
<dbReference type="Gene3D" id="1.10.260.40">
    <property type="entry name" value="lambda repressor-like DNA-binding domains"/>
    <property type="match status" value="1"/>
</dbReference>
<dbReference type="SMART" id="SM00530">
    <property type="entry name" value="HTH_XRE"/>
    <property type="match status" value="1"/>
</dbReference>
<gene>
    <name evidence="3" type="ORF">NFI95_00515</name>
</gene>
<feature type="domain" description="HTH cro/C1-type" evidence="2">
    <location>
        <begin position="15"/>
        <end position="69"/>
    </location>
</feature>
<keyword evidence="1" id="KW-0238">DNA-binding</keyword>
<organism evidence="3 4">
    <name type="scientific">Endosaccharibacter trunci</name>
    <dbReference type="NCBI Taxonomy" id="2812733"/>
    <lineage>
        <taxon>Bacteria</taxon>
        <taxon>Pseudomonadati</taxon>
        <taxon>Pseudomonadota</taxon>
        <taxon>Alphaproteobacteria</taxon>
        <taxon>Acetobacterales</taxon>
        <taxon>Acetobacteraceae</taxon>
        <taxon>Endosaccharibacter</taxon>
    </lineage>
</organism>
<name>A0ABT1W3U1_9PROT</name>
<dbReference type="InterPro" id="IPR010982">
    <property type="entry name" value="Lambda_DNA-bd_dom_sf"/>
</dbReference>
<comment type="caution">
    <text evidence="3">The sequence shown here is derived from an EMBL/GenBank/DDBJ whole genome shotgun (WGS) entry which is preliminary data.</text>
</comment>
<dbReference type="RefSeq" id="WP_422862377.1">
    <property type="nucleotide sequence ID" value="NZ_JAMSKV010000001.1"/>
</dbReference>
<evidence type="ECO:0000256" key="1">
    <source>
        <dbReference type="ARBA" id="ARBA00023125"/>
    </source>
</evidence>
<dbReference type="PROSITE" id="PS50943">
    <property type="entry name" value="HTH_CROC1"/>
    <property type="match status" value="1"/>
</dbReference>
<keyword evidence="4" id="KW-1185">Reference proteome</keyword>